<protein>
    <recommendedName>
        <fullName evidence="3">DUF7653 domain-containing protein</fullName>
    </recommendedName>
</protein>
<organism evidence="4">
    <name type="scientific">Fagus sylvatica</name>
    <name type="common">Beechnut</name>
    <dbReference type="NCBI Taxonomy" id="28930"/>
    <lineage>
        <taxon>Eukaryota</taxon>
        <taxon>Viridiplantae</taxon>
        <taxon>Streptophyta</taxon>
        <taxon>Embryophyta</taxon>
        <taxon>Tracheophyta</taxon>
        <taxon>Spermatophyta</taxon>
        <taxon>Magnoliopsida</taxon>
        <taxon>eudicotyledons</taxon>
        <taxon>Gunneridae</taxon>
        <taxon>Pentapetalae</taxon>
        <taxon>rosids</taxon>
        <taxon>fabids</taxon>
        <taxon>Fagales</taxon>
        <taxon>Fagaceae</taxon>
        <taxon>Fagus</taxon>
    </lineage>
</organism>
<feature type="coiled-coil region" evidence="1">
    <location>
        <begin position="466"/>
        <end position="606"/>
    </location>
</feature>
<dbReference type="AlphaFoldDB" id="A0A2N9EF54"/>
<name>A0A2N9EF54_FAGSY</name>
<dbReference type="Gene3D" id="1.10.287.1490">
    <property type="match status" value="1"/>
</dbReference>
<dbReference type="EMBL" id="OIVN01000047">
    <property type="protein sequence ID" value="SPC73239.1"/>
    <property type="molecule type" value="Genomic_DNA"/>
</dbReference>
<feature type="compositionally biased region" description="Polar residues" evidence="2">
    <location>
        <begin position="137"/>
        <end position="156"/>
    </location>
</feature>
<feature type="region of interest" description="Disordered" evidence="2">
    <location>
        <begin position="48"/>
        <end position="118"/>
    </location>
</feature>
<feature type="coiled-coil region" evidence="1">
    <location>
        <begin position="889"/>
        <end position="965"/>
    </location>
</feature>
<accession>A0A2N9EF54</accession>
<dbReference type="PANTHER" id="PTHR47491">
    <property type="entry name" value="CAP-GLY DOMAIN LINKER"/>
    <property type="match status" value="1"/>
</dbReference>
<evidence type="ECO:0000256" key="1">
    <source>
        <dbReference type="SAM" id="Coils"/>
    </source>
</evidence>
<proteinExistence type="predicted"/>
<evidence type="ECO:0000313" key="4">
    <source>
        <dbReference type="EMBL" id="SPC73239.1"/>
    </source>
</evidence>
<reference evidence="4" key="1">
    <citation type="submission" date="2018-02" db="EMBL/GenBank/DDBJ databases">
        <authorList>
            <person name="Cohen D.B."/>
            <person name="Kent A.D."/>
        </authorList>
    </citation>
    <scope>NUCLEOTIDE SEQUENCE</scope>
</reference>
<feature type="compositionally biased region" description="Basic residues" evidence="2">
    <location>
        <begin position="89"/>
        <end position="98"/>
    </location>
</feature>
<dbReference type="Pfam" id="PF24670">
    <property type="entry name" value="DUF7653"/>
    <property type="match status" value="1"/>
</dbReference>
<evidence type="ECO:0000256" key="2">
    <source>
        <dbReference type="SAM" id="MobiDB-lite"/>
    </source>
</evidence>
<sequence>MRFRDLIPVRAWPKRSGLKAGHLHEIQFANPADNLLMKKLFFFRSSASSNGNANEVPPPSRDKQGYGENPLESGLSIKACDRAENSFRSPRKFSKSRKQASDSQSSSTSSGLRRSRSLSSAAFAGGRLGQTDLFCFNDQNRSPTSSTSSGRQQQCDHSSRRRAFTPERQYKAKRFEEPAIQNAPGFDRPGSAGSSRTFNDSSSICSSNVSSKVVDRYIDGEQQQERSRTNNSSSQRNFNGNGGRLPPRVQYTAPTSPTDSVNDKPRACSFREGKSSRLRFSSKDWTETGFGHESPRRLAKNVIERLSQSNVYPKTSSKQFDHDVPITIEDIYGRSLDRCFDANSHVVAEKIYPLDEPYETVNGYHEEDNSGFPRQNLFHSGKSEDVNSDELEDDIDAELRIRSKEAEQRVMLLSEELEQESFLRDSGFDVSSLIQTIRNLTEDRINMSLEVSNLLQSRIAERASAKEELRWAKAELEARTRRLEKEKNELQSGLEKELDRRSSDWSFKLEKYQSEEQRLRERVRELAEHNVSLQREVSSFDERERENRGIITNSGQQLQDLTAKVEELKDENQDLRQNLSKLQEKYRAAEEDRECIQKNFEEKDKECKELHKSITRLLRTCSEQEKTIDGLREGFSEKLGKDQAMGKFDKHMTKLQMEQMRLTGIELALRRELESYRLEVDSLRHENIYLLNRLKGNGRENIALTFKLDKEMWTRVCCLQNQGLLMLNESTQLCSKLLEFIKGKAGQFLPDAKQGVEVIKNGLDTQFVVETEVKIQGFKRGMESLTRSLQMTSTLLHEKSTPGASKLQSQCIDADGSVQLNDQTSEDVIRSDLKAETLLTSLLREKLFSKELEVEQLQAELATAVRGNDILRCEVQNALDNLSCVSHKFKDLELQMLRKDENLNQLESNLQESLKELTIVRGILPKVSEERDLMWEEVKQYNEKNMLLNTEVNVLKKKIEALDEDVLLKEGQITILKDTLVKKPFDLLDGNDSLQDFLLE</sequence>
<dbReference type="PANTHER" id="PTHR47491:SF5">
    <property type="entry name" value="CAP-GLY DOMAIN LINKER"/>
    <property type="match status" value="1"/>
</dbReference>
<evidence type="ECO:0000259" key="3">
    <source>
        <dbReference type="Pfam" id="PF24670"/>
    </source>
</evidence>
<gene>
    <name evidence="4" type="ORF">FSB_LOCUS1121</name>
</gene>
<feature type="region of interest" description="Disordered" evidence="2">
    <location>
        <begin position="135"/>
        <end position="206"/>
    </location>
</feature>
<dbReference type="InterPro" id="IPR056070">
    <property type="entry name" value="DUF7653"/>
</dbReference>
<keyword evidence="1" id="KW-0175">Coiled coil</keyword>
<feature type="compositionally biased region" description="Low complexity" evidence="2">
    <location>
        <begin position="229"/>
        <end position="239"/>
    </location>
</feature>
<feature type="domain" description="DUF7653" evidence="3">
    <location>
        <begin position="668"/>
        <end position="800"/>
    </location>
</feature>
<feature type="compositionally biased region" description="Basic and acidic residues" evidence="2">
    <location>
        <begin position="261"/>
        <end position="274"/>
    </location>
</feature>
<feature type="compositionally biased region" description="Basic and acidic residues" evidence="2">
    <location>
        <begin position="164"/>
        <end position="177"/>
    </location>
</feature>
<feature type="compositionally biased region" description="Low complexity" evidence="2">
    <location>
        <begin position="101"/>
        <end position="118"/>
    </location>
</feature>
<feature type="region of interest" description="Disordered" evidence="2">
    <location>
        <begin position="220"/>
        <end position="274"/>
    </location>
</feature>